<accession>A0A149QQC1</accession>
<dbReference type="PATRIC" id="fig|442.7.peg.35"/>
<proteinExistence type="predicted"/>
<name>A0A149QQC1_9PROT</name>
<dbReference type="AlphaFoldDB" id="A0A149QQC1"/>
<dbReference type="Pfam" id="PF13274">
    <property type="entry name" value="SocA_Panacea"/>
    <property type="match status" value="1"/>
</dbReference>
<dbReference type="EMBL" id="LHZB01000121">
    <property type="protein sequence ID" value="KXU99490.1"/>
    <property type="molecule type" value="Genomic_DNA"/>
</dbReference>
<comment type="caution">
    <text evidence="2">The sequence shown here is derived from an EMBL/GenBank/DDBJ whole genome shotgun (WGS) entry which is preliminary data.</text>
</comment>
<dbReference type="InterPro" id="IPR025272">
    <property type="entry name" value="SocA_Panacea"/>
</dbReference>
<evidence type="ECO:0000259" key="1">
    <source>
        <dbReference type="Pfam" id="PF13274"/>
    </source>
</evidence>
<reference evidence="2 3" key="1">
    <citation type="submission" date="2015-06" db="EMBL/GenBank/DDBJ databases">
        <title>Improved classification and identification of acetic acid bacteria using matrix-assisted laser desorption/ionization time-of-flight mass spectrometry; Gluconobacter nephelii and Gluconobacter uchimurae are later heterotypic synonyms of Gluconobacter japonicus and Gluconobacter oxydans, respectively.</title>
        <authorList>
            <person name="Li L."/>
            <person name="Cleenwerck I."/>
            <person name="De Vuyst L."/>
            <person name="Vandamme P."/>
        </authorList>
    </citation>
    <scope>NUCLEOTIDE SEQUENCE [LARGE SCALE GENOMIC DNA]</scope>
    <source>
        <strain evidence="2 3">LMG 1764</strain>
    </source>
</reference>
<feature type="domain" description="Antitoxin SocA-like Panacea" evidence="1">
    <location>
        <begin position="28"/>
        <end position="120"/>
    </location>
</feature>
<sequence length="148" mass="16806">MLTAKQVAEYFLTKADPEVGDEISNLKLQKLCYYAQGFSLALYDRPLFSGEIQAWMHGPVIPEIYHCYKENGSKGISAPEGLDFSSYDEDTRELLDEVFDVYGQFSAWKLRNMTHEEAPWIDAWDPDRGASVITHASLGKFFKGRLNG</sequence>
<evidence type="ECO:0000313" key="3">
    <source>
        <dbReference type="Proteomes" id="UP000075573"/>
    </source>
</evidence>
<gene>
    <name evidence="2" type="ORF">AD929_15640</name>
</gene>
<dbReference type="Proteomes" id="UP000075573">
    <property type="component" value="Unassembled WGS sequence"/>
</dbReference>
<protein>
    <recommendedName>
        <fullName evidence="1">Antitoxin SocA-like Panacea domain-containing protein</fullName>
    </recommendedName>
</protein>
<evidence type="ECO:0000313" key="2">
    <source>
        <dbReference type="EMBL" id="KXU99490.1"/>
    </source>
</evidence>
<organism evidence="2 3">
    <name type="scientific">Gluconobacter potus</name>
    <dbReference type="NCBI Taxonomy" id="2724927"/>
    <lineage>
        <taxon>Bacteria</taxon>
        <taxon>Pseudomonadati</taxon>
        <taxon>Pseudomonadota</taxon>
        <taxon>Alphaproteobacteria</taxon>
        <taxon>Acetobacterales</taxon>
        <taxon>Acetobacteraceae</taxon>
        <taxon>Gluconobacter</taxon>
    </lineage>
</organism>